<dbReference type="PANTHER" id="PTHR38340">
    <property type="entry name" value="S-LAYER PROTEIN"/>
    <property type="match status" value="1"/>
</dbReference>
<evidence type="ECO:0000256" key="8">
    <source>
        <dbReference type="SAM" id="MobiDB-lite"/>
    </source>
</evidence>
<feature type="compositionally biased region" description="Low complexity" evidence="8">
    <location>
        <begin position="884"/>
        <end position="895"/>
    </location>
</feature>
<dbReference type="KEGG" id="smaz:LH19_12885"/>
<keyword evidence="5" id="KW-0677">Repeat</keyword>
<dbReference type="Gene3D" id="2.150.10.10">
    <property type="entry name" value="Serralysin-like metalloprotease, C-terminal"/>
    <property type="match status" value="7"/>
</dbReference>
<reference evidence="10" key="1">
    <citation type="submission" date="2015-11" db="EMBL/GenBank/DDBJ databases">
        <title>Complete genome sequence of a polyethylene-glycol degrader Sphingopyxis macrogoltabida 203N (NBRC 111659).</title>
        <authorList>
            <person name="Yoshiyuki O."/>
            <person name="Shouta N."/>
            <person name="Nagata Y."/>
            <person name="Numata M."/>
            <person name="Tsuchikane K."/>
            <person name="Hosoyama A."/>
            <person name="Yamazoe A."/>
            <person name="Tsuda M."/>
            <person name="Fujita N."/>
            <person name="Kawai F."/>
        </authorList>
    </citation>
    <scope>NUCLEOTIDE SEQUENCE [LARGE SCALE GENOMIC DNA]</scope>
    <source>
        <strain evidence="10">203N</strain>
    </source>
</reference>
<evidence type="ECO:0000256" key="6">
    <source>
        <dbReference type="ARBA" id="ARBA00023026"/>
    </source>
</evidence>
<evidence type="ECO:0000256" key="7">
    <source>
        <dbReference type="ARBA" id="ARBA00023136"/>
    </source>
</evidence>
<feature type="region of interest" description="Disordered" evidence="8">
    <location>
        <begin position="1"/>
        <end position="20"/>
    </location>
</feature>
<dbReference type="InterPro" id="IPR001343">
    <property type="entry name" value="Hemolysn_Ca-bd"/>
</dbReference>
<dbReference type="GO" id="GO:0005576">
    <property type="term" value="C:extracellular region"/>
    <property type="evidence" value="ECO:0007669"/>
    <property type="project" value="UniProtKB-SubCell"/>
</dbReference>
<keyword evidence="10" id="KW-1185">Reference proteome</keyword>
<dbReference type="InterPro" id="IPR050557">
    <property type="entry name" value="RTX_toxin/Mannuronan_C5-epim"/>
</dbReference>
<evidence type="ECO:0000313" key="9">
    <source>
        <dbReference type="EMBL" id="AMU88794.1"/>
    </source>
</evidence>
<dbReference type="InterPro" id="IPR011049">
    <property type="entry name" value="Serralysin-like_metalloprot_C"/>
</dbReference>
<organism evidence="9 10">
    <name type="scientific">Sphingopyxis macrogoltabida</name>
    <name type="common">Sphingomonas macrogoltabidus</name>
    <dbReference type="NCBI Taxonomy" id="33050"/>
    <lineage>
        <taxon>Bacteria</taxon>
        <taxon>Pseudomonadati</taxon>
        <taxon>Pseudomonadota</taxon>
        <taxon>Alphaproteobacteria</taxon>
        <taxon>Sphingomonadales</taxon>
        <taxon>Sphingomonadaceae</taxon>
        <taxon>Sphingopyxis</taxon>
    </lineage>
</organism>
<name>A0AAC8YZE8_SPHMC</name>
<dbReference type="PANTHER" id="PTHR38340:SF1">
    <property type="entry name" value="S-LAYER PROTEIN"/>
    <property type="match status" value="1"/>
</dbReference>
<dbReference type="InterPro" id="IPR003995">
    <property type="entry name" value="RTX_toxin_determinant-A"/>
</dbReference>
<dbReference type="PROSITE" id="PS00330">
    <property type="entry name" value="HEMOLYSIN_CALCIUM"/>
    <property type="match status" value="7"/>
</dbReference>
<protein>
    <submittedName>
        <fullName evidence="9">Uncharacterized protein</fullName>
    </submittedName>
</protein>
<proteinExistence type="predicted"/>
<accession>A0AAC8YZE8</accession>
<evidence type="ECO:0000313" key="10">
    <source>
        <dbReference type="Proteomes" id="UP000076088"/>
    </source>
</evidence>
<feature type="region of interest" description="Disordered" evidence="8">
    <location>
        <begin position="884"/>
        <end position="933"/>
    </location>
</feature>
<dbReference type="EMBL" id="CP013344">
    <property type="protein sequence ID" value="AMU88794.1"/>
    <property type="molecule type" value="Genomic_DNA"/>
</dbReference>
<keyword evidence="6" id="KW-0843">Virulence</keyword>
<reference evidence="9 10" key="2">
    <citation type="journal article" date="2016" name="Genome Announc.">
        <title>Complete Genome Sequence of Sphingopyxis macrogoltabida Strain 203N (NBRC 111659), a Polyethylene Glycol Degrader.</title>
        <authorList>
            <person name="Ohtsubo Y."/>
            <person name="Nonoyama S."/>
            <person name="Nagata Y."/>
            <person name="Numata M."/>
            <person name="Tsuchikane K."/>
            <person name="Hosoyama A."/>
            <person name="Yamazoe A."/>
            <person name="Tsuda M."/>
            <person name="Fujita N."/>
            <person name="Kawai F."/>
        </authorList>
    </citation>
    <scope>NUCLEOTIDE SEQUENCE [LARGE SCALE GENOMIC DNA]</scope>
    <source>
        <strain evidence="9 10">203N</strain>
    </source>
</reference>
<dbReference type="Pfam" id="PF00353">
    <property type="entry name" value="HemolysinCabind"/>
    <property type="match status" value="11"/>
</dbReference>
<dbReference type="Proteomes" id="UP000076088">
    <property type="component" value="Chromosome"/>
</dbReference>
<dbReference type="InterPro" id="IPR009003">
    <property type="entry name" value="Peptidase_S1_PA"/>
</dbReference>
<evidence type="ECO:0000256" key="4">
    <source>
        <dbReference type="ARBA" id="ARBA00022656"/>
    </source>
</evidence>
<evidence type="ECO:0000256" key="5">
    <source>
        <dbReference type="ARBA" id="ARBA00022737"/>
    </source>
</evidence>
<dbReference type="GO" id="GO:0090729">
    <property type="term" value="F:toxin activity"/>
    <property type="evidence" value="ECO:0007669"/>
    <property type="project" value="UniProtKB-KW"/>
</dbReference>
<dbReference type="PRINTS" id="PR00313">
    <property type="entry name" value="CABNDNGRPT"/>
</dbReference>
<evidence type="ECO:0000256" key="1">
    <source>
        <dbReference type="ARBA" id="ARBA00004370"/>
    </source>
</evidence>
<keyword evidence="7" id="KW-0472">Membrane</keyword>
<dbReference type="SUPFAM" id="SSF50494">
    <property type="entry name" value="Trypsin-like serine proteases"/>
    <property type="match status" value="1"/>
</dbReference>
<dbReference type="SUPFAM" id="SSF51120">
    <property type="entry name" value="beta-Roll"/>
    <property type="match status" value="8"/>
</dbReference>
<evidence type="ECO:0000256" key="3">
    <source>
        <dbReference type="ARBA" id="ARBA00022525"/>
    </source>
</evidence>
<keyword evidence="3" id="KW-0964">Secreted</keyword>
<dbReference type="GO" id="GO:0005509">
    <property type="term" value="F:calcium ion binding"/>
    <property type="evidence" value="ECO:0007669"/>
    <property type="project" value="InterPro"/>
</dbReference>
<dbReference type="GO" id="GO:0016020">
    <property type="term" value="C:membrane"/>
    <property type="evidence" value="ECO:0007669"/>
    <property type="project" value="UniProtKB-SubCell"/>
</dbReference>
<keyword evidence="4" id="KW-0800">Toxin</keyword>
<gene>
    <name evidence="9" type="ORF">ATM17_07020</name>
</gene>
<sequence length="1746" mass="180558">MPDNKSLAPPRASSGTTDGSGVMIGDGIMLTAGHVMYEFNENDTNRQIRLLSGATLFYDPRSYYSQYVTRVAGLSTPLPVPTGGHTISSQFIEINIVNSDIVFLEYGGGVGKDDAGMAVYLESSDIFSANFSLTSGTKFKRWGMTTGTEEVNSGYIEADSVGLKITDTDALTEGGDSGGGNWIDFEGKQFIVGNNVSSNLTAQYSKSSYISSNEFYTVNDMLAYRQATGDVTESEPTNLIVGRATADVGSGVAKGTYRRDIVLGRGGDDELSDGDMTFWWASDRLFGGDGDDALTAGNGDDLLHGGDFRDYTGSGRTSLEDDGEDTVQYETTGLRGLVGAGLTVFIGPASSVDAPAWTFGTIDPGDKSAAFFVLDQMSSPSEMSFGNDTLISIEHIKLTDMDDVVRLDVIEGDQFAGSDGKGGIAEIKMEGNATGPGEGDLIDASRNSANLSIDLSATSSNVKARDDSSGNKSLTILGAERVWAGSGDDIIKGNDKDNEIEGGGGEDTVDYSSSSNPITITFDGTAESATITVKDGMGGTDTLALIEKIIGTTKYDFVQVNGEIPTDTELTIDAYGGQSPNAFGSILNGSSSTKEIELDIDGSGNGYIRSVGGGEITLEGFHTQVIGSALNDSLSDASDGKKRLDGGAGNDTISTAGSTGNATIYGGDGDDTLTGGDGNDVIYGDQLENWNYNENIINGGAGSDFIVSSSAYDIIDGGSGNDYIKLDFASGSYDDSYSSDLTVDGGEDDDVIEVAGFVSVDVVLAAGSGHDTVITPASILSPASLGTNLNIVMDGLDYDDFTIVIDATPTSGSFSGFADIAVVIDATGDSVFLPNQYVHANDHGGSTAFSIISFNGSQLNPLHHVVFGSTSAYATDLSGFNAATAPDPGDTTGTSGDDHLAGGSGDDSLSGGDGNDNFETSGGNDSIDGGAGEDTLNLFGSRAQFTISGNAGSMTLTDNIGREGELTATGIERIFFVSDGEFYNVGDFFGYEGTAGADVITASDHDNDIQGFGGNDTIKALGGDDVIDGGEGDDLIDGGDGNDVANYSGSSTDYIVTRLSGGGATIETTGLGINDGTDTLQGVESIYFAGDDVTLDINTLPLGGTNGDDILIGGEGDDVIEGGDGNDILQGGVGYDLLDGGDGNDTAYYSGKSTDYSVYLWTDGSVYVDDYSESGADGSDELVDIEALYFAGDDTTVLIPADLPPLGTSGNDVILGTNRHDTLVGLEGDDVLTDDAGNDYLDGGEGADTMTGGEGDDTYVVDDSGDLIIENANEGYDSVESSVSYTLGANLESLSLWNGVTAINGTGNALDNSISGDGFGNTLLGLDGNDQLTGWGGDDILDGGNGDDTANYFGLSSDFEAFREIDGSVTVVDLVGSAGEDTLSNIEHLNFSYGGNVIVDVADLPLRGTASNDTLNGGSGNDTLFGLGGNDRLTGGAGHDVLDGGAGASDVAVFAGTQASHTIATNAGVVTIADNQPATDGNDGTDTVIGIEIAEFKGGVQVGITSPIVLDLNGDGVSLVNNRDTNVAFDWDGDGTRNQTGWIGRDDGFLMFDRDGNGLVSNGSELSFTSDKPGATSDLDGLRAFDSNGDGVFSSSDEKFGEFKIWRDANGNGRSETREIRSLADVGIASIDLSGEAVNRTWAWGDNMVINNGSFTRTDGSTGAFGDIALNYDPLSRQLIRPSLLHDRIPQGLPLSLDIDRAAARFSEAIAGFMAGSTNVAELRFDDHAMMPRDIHFVPVREAMLA</sequence>
<dbReference type="InterPro" id="IPR018511">
    <property type="entry name" value="Hemolysin-typ_Ca-bd_CS"/>
</dbReference>
<dbReference type="RefSeq" id="WP_158514404.1">
    <property type="nucleotide sequence ID" value="NZ_CP009429.1"/>
</dbReference>
<comment type="subcellular location">
    <subcellularLocation>
        <location evidence="1">Membrane</location>
    </subcellularLocation>
    <subcellularLocation>
        <location evidence="2">Secreted</location>
    </subcellularLocation>
</comment>
<evidence type="ECO:0000256" key="2">
    <source>
        <dbReference type="ARBA" id="ARBA00004613"/>
    </source>
</evidence>
<dbReference type="PRINTS" id="PR01488">
    <property type="entry name" value="RTXTOXINA"/>
</dbReference>